<protein>
    <recommendedName>
        <fullName evidence="6">Ribosomal processing cysteine protease Prp</fullName>
    </recommendedName>
</protein>
<keyword evidence="3" id="KW-0378">Hydrolase</keyword>
<organism evidence="7 8">
    <name type="scientific">Mageeibacillus indolicus</name>
    <dbReference type="NCBI Taxonomy" id="884684"/>
    <lineage>
        <taxon>Bacteria</taxon>
        <taxon>Bacillati</taxon>
        <taxon>Bacillota</taxon>
        <taxon>Clostridia</taxon>
        <taxon>Eubacteriales</taxon>
        <taxon>Oscillospiraceae</taxon>
        <taxon>Mageeibacillus</taxon>
    </lineage>
</organism>
<reference evidence="8" key="1">
    <citation type="submission" date="2017-04" db="EMBL/GenBank/DDBJ databases">
        <authorList>
            <person name="Bumgarner R.E."/>
            <person name="Fredricks D.N."/>
            <person name="Srinivasan S."/>
        </authorList>
    </citation>
    <scope>NUCLEOTIDE SEQUENCE [LARGE SCALE GENOMIC DNA]</scope>
    <source>
        <strain evidence="8">KA00405</strain>
    </source>
</reference>
<dbReference type="GO" id="GO:0008234">
    <property type="term" value="F:cysteine-type peptidase activity"/>
    <property type="evidence" value="ECO:0007669"/>
    <property type="project" value="UniProtKB-KW"/>
</dbReference>
<dbReference type="PANTHER" id="PTHR39178">
    <property type="entry name" value="HYPOTHETICAL RIBOSOME-ASSOCIATED PROTEIN"/>
    <property type="match status" value="1"/>
</dbReference>
<keyword evidence="2" id="KW-0645">Protease</keyword>
<evidence type="ECO:0000256" key="4">
    <source>
        <dbReference type="ARBA" id="ARBA00022807"/>
    </source>
</evidence>
<evidence type="ECO:0000313" key="8">
    <source>
        <dbReference type="Proteomes" id="UP000236394"/>
    </source>
</evidence>
<sequence>MRKNKTVITVTFHSLAAESQLNGFSLVGHAGYAKPGQPDIVCAALTALSTGTIGTLQDILQVPIAYEVEDGNIACMVRTDGLDAGKLHDVDLILRSLQLAVQQIELSYGDEYVKIN</sequence>
<evidence type="ECO:0000256" key="5">
    <source>
        <dbReference type="ARBA" id="ARBA00044503"/>
    </source>
</evidence>
<keyword evidence="1" id="KW-0690">Ribosome biogenesis</keyword>
<comment type="similarity">
    <text evidence="5">Belongs to the Prp family.</text>
</comment>
<dbReference type="Proteomes" id="UP000236394">
    <property type="component" value="Unassembled WGS sequence"/>
</dbReference>
<evidence type="ECO:0000313" key="7">
    <source>
        <dbReference type="EMBL" id="PNH19509.1"/>
    </source>
</evidence>
<accession>A0A2J8B407</accession>
<proteinExistence type="inferred from homology"/>
<dbReference type="GO" id="GO:0006508">
    <property type="term" value="P:proteolysis"/>
    <property type="evidence" value="ECO:0007669"/>
    <property type="project" value="UniProtKB-KW"/>
</dbReference>
<dbReference type="EMBL" id="NBZD01000001">
    <property type="protein sequence ID" value="PNH19509.1"/>
    <property type="molecule type" value="Genomic_DNA"/>
</dbReference>
<dbReference type="PANTHER" id="PTHR39178:SF1">
    <property type="entry name" value="RIBOSOMAL-PROCESSING CYSTEINE PROTEASE PRP"/>
    <property type="match status" value="1"/>
</dbReference>
<gene>
    <name evidence="7" type="ORF">B7R76_01080</name>
</gene>
<evidence type="ECO:0000256" key="1">
    <source>
        <dbReference type="ARBA" id="ARBA00022517"/>
    </source>
</evidence>
<evidence type="ECO:0000256" key="2">
    <source>
        <dbReference type="ARBA" id="ARBA00022670"/>
    </source>
</evidence>
<evidence type="ECO:0000256" key="3">
    <source>
        <dbReference type="ARBA" id="ARBA00022801"/>
    </source>
</evidence>
<dbReference type="Pfam" id="PF04327">
    <property type="entry name" value="Peptidase_Prp"/>
    <property type="match status" value="1"/>
</dbReference>
<evidence type="ECO:0000256" key="6">
    <source>
        <dbReference type="ARBA" id="ARBA00044538"/>
    </source>
</evidence>
<name>A0A2J8B407_9FIRM</name>
<comment type="caution">
    <text evidence="7">The sequence shown here is derived from an EMBL/GenBank/DDBJ whole genome shotgun (WGS) entry which is preliminary data.</text>
</comment>
<dbReference type="InterPro" id="IPR036764">
    <property type="entry name" value="Peptidase_Prp_sf"/>
</dbReference>
<dbReference type="AlphaFoldDB" id="A0A2J8B407"/>
<keyword evidence="4" id="KW-0788">Thiol protease</keyword>
<dbReference type="SUPFAM" id="SSF118010">
    <property type="entry name" value="TM1457-like"/>
    <property type="match status" value="1"/>
</dbReference>
<dbReference type="CDD" id="cd16332">
    <property type="entry name" value="Prp-like"/>
    <property type="match status" value="1"/>
</dbReference>
<dbReference type="GO" id="GO:0042254">
    <property type="term" value="P:ribosome biogenesis"/>
    <property type="evidence" value="ECO:0007669"/>
    <property type="project" value="UniProtKB-KW"/>
</dbReference>
<dbReference type="Gene3D" id="3.30.70.1490">
    <property type="entry name" value="Cysteine protease Prp"/>
    <property type="match status" value="1"/>
</dbReference>
<dbReference type="InterPro" id="IPR007422">
    <property type="entry name" value="Peptidase_Prp"/>
</dbReference>